<accession>A0A1F5SHH2</accession>
<evidence type="ECO:0000313" key="3">
    <source>
        <dbReference type="Proteomes" id="UP000178367"/>
    </source>
</evidence>
<dbReference type="Gene3D" id="3.90.920.10">
    <property type="entry name" value="DNA primase, PRIM domain"/>
    <property type="match status" value="1"/>
</dbReference>
<dbReference type="NCBIfam" id="TIGR02778">
    <property type="entry name" value="ligD_pol"/>
    <property type="match status" value="1"/>
</dbReference>
<dbReference type="CDD" id="cd04865">
    <property type="entry name" value="LigD_Pol_like_2"/>
    <property type="match status" value="1"/>
</dbReference>
<organism evidence="2 3">
    <name type="scientific">Candidatus Falkowbacteria bacterium RIFOXYA2_FULL_47_19</name>
    <dbReference type="NCBI Taxonomy" id="1797994"/>
    <lineage>
        <taxon>Bacteria</taxon>
        <taxon>Candidatus Falkowiibacteriota</taxon>
    </lineage>
</organism>
<proteinExistence type="predicted"/>
<evidence type="ECO:0000313" key="2">
    <source>
        <dbReference type="EMBL" id="OGF25711.1"/>
    </source>
</evidence>
<comment type="caution">
    <text evidence="2">The sequence shown here is derived from an EMBL/GenBank/DDBJ whole genome shotgun (WGS) entry which is preliminary data.</text>
</comment>
<dbReference type="InterPro" id="IPR052171">
    <property type="entry name" value="NHEJ_LigD"/>
</dbReference>
<dbReference type="PANTHER" id="PTHR42705">
    <property type="entry name" value="BIFUNCTIONAL NON-HOMOLOGOUS END JOINING PROTEIN LIGD"/>
    <property type="match status" value="1"/>
</dbReference>
<protein>
    <recommendedName>
        <fullName evidence="1">DNA ligase D polymerase domain-containing protein</fullName>
    </recommendedName>
</protein>
<dbReference type="STRING" id="1797994.A2227_00695"/>
<dbReference type="Pfam" id="PF21686">
    <property type="entry name" value="LigD_Prim-Pol"/>
    <property type="match status" value="1"/>
</dbReference>
<evidence type="ECO:0000259" key="1">
    <source>
        <dbReference type="Pfam" id="PF21686"/>
    </source>
</evidence>
<feature type="domain" description="DNA ligase D polymerase" evidence="1">
    <location>
        <begin position="21"/>
        <end position="274"/>
    </location>
</feature>
<dbReference type="InterPro" id="IPR014145">
    <property type="entry name" value="LigD_pol_dom"/>
</dbReference>
<dbReference type="Proteomes" id="UP000178367">
    <property type="component" value="Unassembled WGS sequence"/>
</dbReference>
<dbReference type="PANTHER" id="PTHR42705:SF2">
    <property type="entry name" value="BIFUNCTIONAL NON-HOMOLOGOUS END JOINING PROTEIN LIGD"/>
    <property type="match status" value="1"/>
</dbReference>
<dbReference type="EMBL" id="MFGB01000020">
    <property type="protein sequence ID" value="OGF25711.1"/>
    <property type="molecule type" value="Genomic_DNA"/>
</dbReference>
<reference evidence="2 3" key="1">
    <citation type="journal article" date="2016" name="Nat. Commun.">
        <title>Thousands of microbial genomes shed light on interconnected biogeochemical processes in an aquifer system.</title>
        <authorList>
            <person name="Anantharaman K."/>
            <person name="Brown C.T."/>
            <person name="Hug L.A."/>
            <person name="Sharon I."/>
            <person name="Castelle C.J."/>
            <person name="Probst A.J."/>
            <person name="Thomas B.C."/>
            <person name="Singh A."/>
            <person name="Wilkins M.J."/>
            <person name="Karaoz U."/>
            <person name="Brodie E.L."/>
            <person name="Williams K.H."/>
            <person name="Hubbard S.S."/>
            <person name="Banfield J.F."/>
        </authorList>
    </citation>
    <scope>NUCLEOTIDE SEQUENCE [LARGE SCALE GENOMIC DNA]</scope>
</reference>
<dbReference type="AlphaFoldDB" id="A0A1F5SHH2"/>
<name>A0A1F5SHH2_9BACT</name>
<gene>
    <name evidence="2" type="ORF">A2227_00695</name>
</gene>
<sequence>MNTQAGLSNLSKIFWPEEGYTKGDVIEYYDRIADYILPYLRCRPQNLNRHPNGIKKKSFFQKDVGNLPPDWVEIAKIYSVSNEKYINYMVCRDRPTLLYMVNLGCIEFYPWNARQDNIEKPDYAVIDLDPEKINFKETVKTALVVKGLLDSIKIKSFCKTSGGKGLHIFIPLGAKYHYKSIVRFTKLVGLVTRDLLPDIVSLERAHGEGQGRIYFDYLQNNKGQTIVSAYSLRPKPGATVSTPLDWSEVKPDLDPKKFNIKTIFSRLGRRGDPWQGIFDHYTDIEGAFYRLREKYL</sequence>